<proteinExistence type="predicted"/>
<accession>A0A1S4B2M8</accession>
<evidence type="ECO:0000313" key="2">
    <source>
        <dbReference type="RefSeq" id="XP_016483195.1"/>
    </source>
</evidence>
<name>A0A1S4B2M8_TOBAC</name>
<organism evidence="2">
    <name type="scientific">Nicotiana tabacum</name>
    <name type="common">Common tobacco</name>
    <dbReference type="NCBI Taxonomy" id="4097"/>
    <lineage>
        <taxon>Eukaryota</taxon>
        <taxon>Viridiplantae</taxon>
        <taxon>Streptophyta</taxon>
        <taxon>Embryophyta</taxon>
        <taxon>Tracheophyta</taxon>
        <taxon>Spermatophyta</taxon>
        <taxon>Magnoliopsida</taxon>
        <taxon>eudicotyledons</taxon>
        <taxon>Gunneridae</taxon>
        <taxon>Pentapetalae</taxon>
        <taxon>asterids</taxon>
        <taxon>lamiids</taxon>
        <taxon>Solanales</taxon>
        <taxon>Solanaceae</taxon>
        <taxon>Nicotianoideae</taxon>
        <taxon>Nicotianeae</taxon>
        <taxon>Nicotiana</taxon>
    </lineage>
</organism>
<feature type="region of interest" description="Disordered" evidence="1">
    <location>
        <begin position="1"/>
        <end position="90"/>
    </location>
</feature>
<feature type="compositionally biased region" description="Polar residues" evidence="1">
    <location>
        <begin position="1"/>
        <end position="13"/>
    </location>
</feature>
<protein>
    <submittedName>
        <fullName evidence="2">Classical arabinogalactan protein 9-like</fullName>
    </submittedName>
</protein>
<dbReference type="RefSeq" id="XP_016483195.1">
    <property type="nucleotide sequence ID" value="XM_016627709.1"/>
</dbReference>
<feature type="compositionally biased region" description="Polar residues" evidence="1">
    <location>
        <begin position="69"/>
        <end position="83"/>
    </location>
</feature>
<dbReference type="AlphaFoldDB" id="A0A1S4B2M8"/>
<reference evidence="2" key="1">
    <citation type="submission" date="2025-08" db="UniProtKB">
        <authorList>
            <consortium name="RefSeq"/>
        </authorList>
    </citation>
    <scope>IDENTIFICATION</scope>
</reference>
<feature type="compositionally biased region" description="Pro residues" evidence="1">
    <location>
        <begin position="18"/>
        <end position="27"/>
    </location>
</feature>
<sequence>MDNEQSSPSPVINTTSTSPPPLTPPPETHFFTIPNTTVPIPVSSLSPVTSTPPSNPVSLPCVANPTSPPFSEQTKNATPQASEVSEEDSDQYLNSSVLGLAAPTESPENEATLNIMGEVVADKHIPVVEVDKDAVEEPSSLVKISTKVQKFVVEASEEAVKKKEKKQSGTAVKSGGKSKKVVVEKNLFKGDTMAVASRNGKSVEMSRKK</sequence>
<gene>
    <name evidence="2" type="primary">LOC107803919</name>
</gene>
<feature type="compositionally biased region" description="Low complexity" evidence="1">
    <location>
        <begin position="28"/>
        <end position="60"/>
    </location>
</feature>
<dbReference type="PaxDb" id="4097-A0A1S4B2M8"/>
<evidence type="ECO:0000256" key="1">
    <source>
        <dbReference type="SAM" id="MobiDB-lite"/>
    </source>
</evidence>
<dbReference type="KEGG" id="nta:107803919"/>